<dbReference type="InParanoid" id="A0A6P8ZPV0"/>
<dbReference type="OrthoDB" id="8186507at2759"/>
<dbReference type="AlphaFoldDB" id="A0A6P8ZPV0"/>
<gene>
    <name evidence="2" type="primary">LOC117647210</name>
</gene>
<organism evidence="2">
    <name type="scientific">Thrips palmi</name>
    <name type="common">Melon thrips</name>
    <dbReference type="NCBI Taxonomy" id="161013"/>
    <lineage>
        <taxon>Eukaryota</taxon>
        <taxon>Metazoa</taxon>
        <taxon>Ecdysozoa</taxon>
        <taxon>Arthropoda</taxon>
        <taxon>Hexapoda</taxon>
        <taxon>Insecta</taxon>
        <taxon>Pterygota</taxon>
        <taxon>Neoptera</taxon>
        <taxon>Paraneoptera</taxon>
        <taxon>Thysanoptera</taxon>
        <taxon>Terebrantia</taxon>
        <taxon>Thripoidea</taxon>
        <taxon>Thripidae</taxon>
        <taxon>Thrips</taxon>
    </lineage>
</organism>
<proteinExistence type="predicted"/>
<reference evidence="2" key="1">
    <citation type="submission" date="2025-08" db="UniProtKB">
        <authorList>
            <consortium name="RefSeq"/>
        </authorList>
    </citation>
    <scope>IDENTIFICATION</scope>
    <source>
        <tissue evidence="2">Total insect</tissue>
    </source>
</reference>
<dbReference type="Proteomes" id="UP000515158">
    <property type="component" value="Unplaced"/>
</dbReference>
<sequence>MAFSGNQLDAFKQDVYRRIQIAAAVHLIKTTPKGKTHEAHALDIQQKLKLRWLNSTLFQSDHSSNICINQHILRQQQEALKLRLTAVEPQSNQHIFEDNSSHLQKDALTQIKHVSNEALLYWSDLNTHRYEIQANANFIQGVVHLKALAETQSTVPIQQYISSVSKMVTNNRNKVIPSGSVECNTATELPSSDDSGFYNVKEYQSSSVTPQGENSSSVASSMLLYIISSCNADQLLEKSIQAILNQMRNLASGNEIEWPASKLHEVMDQWTGSIHQQAMEVLHAIMGEQTVLSDILASSKDVCFTSIREIIDDIFKNISHNISFQTKENQMMMILQLSEAANLWYPTLELVFSNLAGLTSKIKKGQECSDETVMTSSRTRSLAHQRHKDTQLIHQSFSLFRLLKVLITNRHIKHKEDQSAAVESKSTSTQAAHKSVAGLWRKHYESHNDSKVPMSSATHRLGPTRSTLRHWRNILEDLFQEILYKHPLVAVIIYDCVQMLYLLQ</sequence>
<keyword evidence="1" id="KW-1185">Reference proteome</keyword>
<evidence type="ECO:0000313" key="1">
    <source>
        <dbReference type="Proteomes" id="UP000515158"/>
    </source>
</evidence>
<name>A0A6P8ZPV0_THRPL</name>
<protein>
    <submittedName>
        <fullName evidence="2">Uncharacterized protein LOC117647210</fullName>
    </submittedName>
</protein>
<evidence type="ECO:0000313" key="2">
    <source>
        <dbReference type="RefSeq" id="XP_034244739.1"/>
    </source>
</evidence>
<dbReference type="GeneID" id="117647210"/>
<accession>A0A6P8ZPV0</accession>
<dbReference type="KEGG" id="tpal:117647210"/>
<dbReference type="RefSeq" id="XP_034244739.1">
    <property type="nucleotide sequence ID" value="XM_034388848.1"/>
</dbReference>